<dbReference type="RefSeq" id="WP_120314700.1">
    <property type="nucleotide sequence ID" value="NZ_BONH01000025.1"/>
</dbReference>
<evidence type="ECO:0000313" key="2">
    <source>
        <dbReference type="Proteomes" id="UP000659904"/>
    </source>
</evidence>
<reference evidence="1 2" key="1">
    <citation type="submission" date="2021-01" db="EMBL/GenBank/DDBJ databases">
        <title>Whole genome shotgun sequence of Catellatospora citrea NBRC 14495.</title>
        <authorList>
            <person name="Komaki H."/>
            <person name="Tamura T."/>
        </authorList>
    </citation>
    <scope>NUCLEOTIDE SEQUENCE [LARGE SCALE GENOMIC DNA]</scope>
    <source>
        <strain evidence="1 2">NBRC 14495</strain>
    </source>
</reference>
<keyword evidence="2" id="KW-1185">Reference proteome</keyword>
<dbReference type="EMBL" id="BONH01000025">
    <property type="protein sequence ID" value="GIG00133.1"/>
    <property type="molecule type" value="Genomic_DNA"/>
</dbReference>
<evidence type="ECO:0000313" key="1">
    <source>
        <dbReference type="EMBL" id="GIG00133.1"/>
    </source>
</evidence>
<dbReference type="AlphaFoldDB" id="A0A8J3KHU2"/>
<protein>
    <submittedName>
        <fullName evidence="1">Uncharacterized protein</fullName>
    </submittedName>
</protein>
<accession>A0A8J3KHU2</accession>
<comment type="caution">
    <text evidence="1">The sequence shown here is derived from an EMBL/GenBank/DDBJ whole genome shotgun (WGS) entry which is preliminary data.</text>
</comment>
<proteinExistence type="predicted"/>
<gene>
    <name evidence="1" type="ORF">Cci01nite_52260</name>
</gene>
<sequence length="183" mass="20864">MEGFARREFQLMLLRRMFDFQPELVEAACAELSASHTEYMRAHHRWQTMLRSRSAPQGLLLYEAVLGPADERRQVPYGDAVLTAHRWRLAGLWPQLRWEALVGTEDFVLHGWLVRAAGVPVPSLGPVARLAPWSCVVDDVLARFPQARQRDPEVPSRWGVDVPDGDVVHRLLFVYGLLQQVTS</sequence>
<name>A0A8J3KHU2_9ACTN</name>
<organism evidence="1 2">
    <name type="scientific">Catellatospora citrea</name>
    <dbReference type="NCBI Taxonomy" id="53366"/>
    <lineage>
        <taxon>Bacteria</taxon>
        <taxon>Bacillati</taxon>
        <taxon>Actinomycetota</taxon>
        <taxon>Actinomycetes</taxon>
        <taxon>Micromonosporales</taxon>
        <taxon>Micromonosporaceae</taxon>
        <taxon>Catellatospora</taxon>
    </lineage>
</organism>
<dbReference type="Proteomes" id="UP000659904">
    <property type="component" value="Unassembled WGS sequence"/>
</dbReference>